<evidence type="ECO:0000259" key="6">
    <source>
        <dbReference type="Pfam" id="PF07980"/>
    </source>
</evidence>
<protein>
    <submittedName>
        <fullName evidence="7">RagB/SusD family nutrient uptake outer membrane protein</fullName>
    </submittedName>
</protein>
<keyword evidence="3" id="KW-0732">Signal</keyword>
<evidence type="ECO:0000256" key="2">
    <source>
        <dbReference type="ARBA" id="ARBA00006275"/>
    </source>
</evidence>
<dbReference type="Gene3D" id="1.25.40.390">
    <property type="match status" value="1"/>
</dbReference>
<dbReference type="Pfam" id="PF07980">
    <property type="entry name" value="SusD_RagB"/>
    <property type="match status" value="1"/>
</dbReference>
<evidence type="ECO:0000313" key="7">
    <source>
        <dbReference type="EMBL" id="MBO1362287.1"/>
    </source>
</evidence>
<keyword evidence="4" id="KW-0472">Membrane</keyword>
<dbReference type="InterPro" id="IPR012944">
    <property type="entry name" value="SusD_RagB_dom"/>
</dbReference>
<name>A0ABS3M277_9BACT</name>
<proteinExistence type="inferred from homology"/>
<dbReference type="RefSeq" id="WP_107581536.1">
    <property type="nucleotide sequence ID" value="NZ_JAERMS010000001.1"/>
</dbReference>
<comment type="similarity">
    <text evidence="2">Belongs to the SusD family.</text>
</comment>
<feature type="domain" description="RagB/SusD" evidence="6">
    <location>
        <begin position="271"/>
        <end position="549"/>
    </location>
</feature>
<sequence>MKTKYILLALAGATVFGACNLDEKFYSSVTPDTFITTSENTYAILCRPFTHWKWYLGNDRWYLQELTTDEMTCPTRGNDWYNNGEYIRLHEHTWSPTDRFVVNTYDGTTGGIARAWEAYDDLSKVNYKALGMTDADKADHLMQLKSIVAYFYMRGLDYFGGMPIYKSNNDPVVGRSTARETYDYIESLLKEAIPQLKKKARLGASEDGYIKQAAAATMLAELYFNAQSYIGEERFTECAKICEDIINGVYGPYALDKTWYGPHCFNNDESPEAIWNVPSQNTKLEFNWFYRYFYHGNSPKYFNTSFPASCWNGFCLTPSRESETSGIYTQWKLGNTYEKFAATDLRKKPYLYNGKGQYEGMFLVGEQVNPNTHEKVLGIKDRAGKTIVFRDYINVDGKGSSMLNGSEESGIRLVKMPIPTNDDINLLWNPDFPAMRLTEIYYMLAECRWRAGRKAEAAKLINAVRKRNFKDNVDPKPVPDDFDIYRVADEWMTEFLGEGRRRTDLIRLGLFTTEDWWTHKASNDDNKKRFPIPSVDIAANPLLKQNPGY</sequence>
<accession>A0ABS3M277</accession>
<evidence type="ECO:0000256" key="5">
    <source>
        <dbReference type="ARBA" id="ARBA00023237"/>
    </source>
</evidence>
<evidence type="ECO:0000256" key="3">
    <source>
        <dbReference type="ARBA" id="ARBA00022729"/>
    </source>
</evidence>
<dbReference type="Proteomes" id="UP000664265">
    <property type="component" value="Unassembled WGS sequence"/>
</dbReference>
<comment type="subcellular location">
    <subcellularLocation>
        <location evidence="1">Cell outer membrane</location>
    </subcellularLocation>
</comment>
<evidence type="ECO:0000313" key="8">
    <source>
        <dbReference type="Proteomes" id="UP000664265"/>
    </source>
</evidence>
<comment type="caution">
    <text evidence="7">The sequence shown here is derived from an EMBL/GenBank/DDBJ whole genome shotgun (WGS) entry which is preliminary data.</text>
</comment>
<keyword evidence="8" id="KW-1185">Reference proteome</keyword>
<organism evidence="7 8">
    <name type="scientific">Prevotella illustrans</name>
    <dbReference type="NCBI Taxonomy" id="2800387"/>
    <lineage>
        <taxon>Bacteria</taxon>
        <taxon>Pseudomonadati</taxon>
        <taxon>Bacteroidota</taxon>
        <taxon>Bacteroidia</taxon>
        <taxon>Bacteroidales</taxon>
        <taxon>Prevotellaceae</taxon>
        <taxon>Prevotella</taxon>
    </lineage>
</organism>
<dbReference type="PROSITE" id="PS51257">
    <property type="entry name" value="PROKAR_LIPOPROTEIN"/>
    <property type="match status" value="1"/>
</dbReference>
<evidence type="ECO:0000256" key="1">
    <source>
        <dbReference type="ARBA" id="ARBA00004442"/>
    </source>
</evidence>
<reference evidence="7 8" key="1">
    <citation type="submission" date="2021-01" db="EMBL/GenBank/DDBJ databases">
        <title>Prevotella A2931 sp. nov.</title>
        <authorList>
            <person name="Buhl M."/>
            <person name="Oberhettinger P."/>
        </authorList>
    </citation>
    <scope>NUCLEOTIDE SEQUENCE [LARGE SCALE GENOMIC DNA]</scope>
    <source>
        <strain evidence="7 8">A2931</strain>
    </source>
</reference>
<evidence type="ECO:0000256" key="4">
    <source>
        <dbReference type="ARBA" id="ARBA00023136"/>
    </source>
</evidence>
<gene>
    <name evidence="7" type="ORF">JHU38_00570</name>
</gene>
<dbReference type="InterPro" id="IPR011990">
    <property type="entry name" value="TPR-like_helical_dom_sf"/>
</dbReference>
<dbReference type="SUPFAM" id="SSF48452">
    <property type="entry name" value="TPR-like"/>
    <property type="match status" value="1"/>
</dbReference>
<keyword evidence="5" id="KW-0998">Cell outer membrane</keyword>
<dbReference type="EMBL" id="JAERMS010000001">
    <property type="protein sequence ID" value="MBO1362287.1"/>
    <property type="molecule type" value="Genomic_DNA"/>
</dbReference>